<evidence type="ECO:0000313" key="2">
    <source>
        <dbReference type="EMBL" id="NEB84744.1"/>
    </source>
</evidence>
<sequence length="58" mass="5740">MNVLGIIASGVAALFITVALAKGARRAALRPHAPDEPGGRAPRAAVPRRAGGATVVLG</sequence>
<dbReference type="AlphaFoldDB" id="A0A6G3SP54"/>
<proteinExistence type="predicted"/>
<feature type="region of interest" description="Disordered" evidence="1">
    <location>
        <begin position="29"/>
        <end position="58"/>
    </location>
</feature>
<gene>
    <name evidence="2" type="ORF">G3I43_11245</name>
</gene>
<protein>
    <submittedName>
        <fullName evidence="2">Undecaprenyl/decaprenyl-phosphate alpha-N-acetylglucosaminyl 1-phosphate transferase</fullName>
    </submittedName>
</protein>
<feature type="compositionally biased region" description="Low complexity" evidence="1">
    <location>
        <begin position="39"/>
        <end position="58"/>
    </location>
</feature>
<evidence type="ECO:0000256" key="1">
    <source>
        <dbReference type="SAM" id="MobiDB-lite"/>
    </source>
</evidence>
<reference evidence="2" key="1">
    <citation type="submission" date="2020-01" db="EMBL/GenBank/DDBJ databases">
        <title>Insect and environment-associated Actinomycetes.</title>
        <authorList>
            <person name="Currrie C."/>
            <person name="Chevrette M."/>
            <person name="Carlson C."/>
            <person name="Stubbendieck R."/>
            <person name="Wendt-Pienkowski E."/>
        </authorList>
    </citation>
    <scope>NUCLEOTIDE SEQUENCE</scope>
    <source>
        <strain evidence="2">SID505</strain>
    </source>
</reference>
<dbReference type="GO" id="GO:0016740">
    <property type="term" value="F:transferase activity"/>
    <property type="evidence" value="ECO:0007669"/>
    <property type="project" value="UniProtKB-KW"/>
</dbReference>
<name>A0A6G3SP54_STRAQ</name>
<organism evidence="2">
    <name type="scientific">Streptomyces anulatus</name>
    <name type="common">Streptomyces chrysomallus</name>
    <dbReference type="NCBI Taxonomy" id="1892"/>
    <lineage>
        <taxon>Bacteria</taxon>
        <taxon>Bacillati</taxon>
        <taxon>Actinomycetota</taxon>
        <taxon>Actinomycetes</taxon>
        <taxon>Kitasatosporales</taxon>
        <taxon>Streptomycetaceae</taxon>
        <taxon>Streptomyces</taxon>
    </lineage>
</organism>
<dbReference type="EMBL" id="JAAGMK010000297">
    <property type="protein sequence ID" value="NEB84744.1"/>
    <property type="molecule type" value="Genomic_DNA"/>
</dbReference>
<feature type="non-terminal residue" evidence="2">
    <location>
        <position position="58"/>
    </location>
</feature>
<keyword evidence="2" id="KW-0808">Transferase</keyword>
<comment type="caution">
    <text evidence="2">The sequence shown here is derived from an EMBL/GenBank/DDBJ whole genome shotgun (WGS) entry which is preliminary data.</text>
</comment>
<accession>A0A6G3SP54</accession>